<evidence type="ECO:0000313" key="3">
    <source>
        <dbReference type="EMBL" id="RCN39814.1"/>
    </source>
</evidence>
<dbReference type="STRING" id="29170.A0A368G5U7"/>
<dbReference type="EMBL" id="JOJR01000319">
    <property type="protein sequence ID" value="RCN39814.1"/>
    <property type="molecule type" value="Genomic_DNA"/>
</dbReference>
<dbReference type="Proteomes" id="UP000252519">
    <property type="component" value="Unassembled WGS sequence"/>
</dbReference>
<dbReference type="AlphaFoldDB" id="A0A368G5U7"/>
<dbReference type="PANTHER" id="PTHR43899">
    <property type="entry name" value="RH59310P"/>
    <property type="match status" value="1"/>
</dbReference>
<feature type="non-terminal residue" evidence="3">
    <location>
        <position position="1"/>
    </location>
</feature>
<dbReference type="GO" id="GO:0005783">
    <property type="term" value="C:endoplasmic reticulum"/>
    <property type="evidence" value="ECO:0007669"/>
    <property type="project" value="TreeGrafter"/>
</dbReference>
<reference evidence="3 4" key="1">
    <citation type="submission" date="2014-10" db="EMBL/GenBank/DDBJ databases">
        <title>Draft genome of the hookworm Ancylostoma caninum.</title>
        <authorList>
            <person name="Mitreva M."/>
        </authorList>
    </citation>
    <scope>NUCLEOTIDE SEQUENCE [LARGE SCALE GENOMIC DNA]</scope>
    <source>
        <strain evidence="3 4">Baltimore</strain>
    </source>
</reference>
<comment type="caution">
    <text evidence="3">The sequence shown here is derived from an EMBL/GenBank/DDBJ whole genome shotgun (WGS) entry which is preliminary data.</text>
</comment>
<evidence type="ECO:0000256" key="2">
    <source>
        <dbReference type="ARBA" id="ARBA00023002"/>
    </source>
</evidence>
<organism evidence="3 4">
    <name type="scientific">Ancylostoma caninum</name>
    <name type="common">Dog hookworm</name>
    <dbReference type="NCBI Taxonomy" id="29170"/>
    <lineage>
        <taxon>Eukaryota</taxon>
        <taxon>Metazoa</taxon>
        <taxon>Ecdysozoa</taxon>
        <taxon>Nematoda</taxon>
        <taxon>Chromadorea</taxon>
        <taxon>Rhabditida</taxon>
        <taxon>Rhabditina</taxon>
        <taxon>Rhabditomorpha</taxon>
        <taxon>Strongyloidea</taxon>
        <taxon>Ancylostomatidae</taxon>
        <taxon>Ancylostomatinae</taxon>
        <taxon>Ancylostoma</taxon>
    </lineage>
</organism>
<dbReference type="InterPro" id="IPR036291">
    <property type="entry name" value="NAD(P)-bd_dom_sf"/>
</dbReference>
<protein>
    <recommendedName>
        <fullName evidence="5">Oxidoreductase, short chain dehydrogenase/reductase family protein</fullName>
    </recommendedName>
</protein>
<proteinExistence type="inferred from homology"/>
<dbReference type="SUPFAM" id="SSF51735">
    <property type="entry name" value="NAD(P)-binding Rossmann-fold domains"/>
    <property type="match status" value="1"/>
</dbReference>
<dbReference type="OrthoDB" id="5545019at2759"/>
<dbReference type="Pfam" id="PF00106">
    <property type="entry name" value="adh_short"/>
    <property type="match status" value="1"/>
</dbReference>
<name>A0A368G5U7_ANCCA</name>
<dbReference type="InterPro" id="IPR051019">
    <property type="entry name" value="VLCFA-Steroid_DH"/>
</dbReference>
<gene>
    <name evidence="3" type="ORF">ANCCAN_14248</name>
</gene>
<accession>A0A368G5U7</accession>
<dbReference type="InterPro" id="IPR002347">
    <property type="entry name" value="SDR_fam"/>
</dbReference>
<dbReference type="Gene3D" id="3.40.50.720">
    <property type="entry name" value="NAD(P)-binding Rossmann-like Domain"/>
    <property type="match status" value="1"/>
</dbReference>
<comment type="similarity">
    <text evidence="1">Belongs to the short-chain dehydrogenases/reductases (SDR) family.</text>
</comment>
<dbReference type="PANTHER" id="PTHR43899:SF13">
    <property type="entry name" value="RH59310P"/>
    <property type="match status" value="1"/>
</dbReference>
<sequence length="129" mass="14596">FFFFCFERCNVLGERYDAECKTAIFDFECDGYEKLPQELKDVDVGILINCAGIAPNQVANFMELPDGTASKIFRVNLMSNVKMLELVLPGMIKRNKGCVVNFSSMTVSWPVIHAFSFQLPSHVLYGLRV</sequence>
<evidence type="ECO:0008006" key="5">
    <source>
        <dbReference type="Google" id="ProtNLM"/>
    </source>
</evidence>
<keyword evidence="2" id="KW-0560">Oxidoreductase</keyword>
<evidence type="ECO:0000313" key="4">
    <source>
        <dbReference type="Proteomes" id="UP000252519"/>
    </source>
</evidence>
<evidence type="ECO:0000256" key="1">
    <source>
        <dbReference type="ARBA" id="ARBA00006484"/>
    </source>
</evidence>
<keyword evidence="4" id="KW-1185">Reference proteome</keyword>
<dbReference type="GO" id="GO:0016491">
    <property type="term" value="F:oxidoreductase activity"/>
    <property type="evidence" value="ECO:0007669"/>
    <property type="project" value="UniProtKB-KW"/>
</dbReference>